<proteinExistence type="predicted"/>
<feature type="transmembrane region" description="Helical" evidence="1">
    <location>
        <begin position="5"/>
        <end position="24"/>
    </location>
</feature>
<dbReference type="Proteomes" id="UP000261174">
    <property type="component" value="Unassembled WGS sequence"/>
</dbReference>
<keyword evidence="1" id="KW-0472">Membrane</keyword>
<sequence length="61" mass="6824">MKERIVRAFAGILVIVSLILGYTIHIHWLWLGAFVGINLLQSAFTGFCPLEILLKKSGIKN</sequence>
<keyword evidence="1" id="KW-1133">Transmembrane helix</keyword>
<gene>
    <name evidence="3" type="ORF">DXN04_33010</name>
</gene>
<dbReference type="EMBL" id="QTJV01000021">
    <property type="protein sequence ID" value="RFM29376.1"/>
    <property type="molecule type" value="Genomic_DNA"/>
</dbReference>
<dbReference type="AlphaFoldDB" id="A0A3E1NN65"/>
<name>A0A3E1NN65_9BACT</name>
<protein>
    <submittedName>
        <fullName evidence="3">DUF2892 domain-containing protein</fullName>
    </submittedName>
</protein>
<keyword evidence="1" id="KW-0812">Transmembrane</keyword>
<evidence type="ECO:0000313" key="4">
    <source>
        <dbReference type="Proteomes" id="UP000261174"/>
    </source>
</evidence>
<dbReference type="Pfam" id="PF11127">
    <property type="entry name" value="YgaP-like_TM"/>
    <property type="match status" value="1"/>
</dbReference>
<evidence type="ECO:0000256" key="1">
    <source>
        <dbReference type="SAM" id="Phobius"/>
    </source>
</evidence>
<evidence type="ECO:0000259" key="2">
    <source>
        <dbReference type="Pfam" id="PF11127"/>
    </source>
</evidence>
<dbReference type="Gene3D" id="6.10.140.1340">
    <property type="match status" value="1"/>
</dbReference>
<feature type="transmembrane region" description="Helical" evidence="1">
    <location>
        <begin position="30"/>
        <end position="54"/>
    </location>
</feature>
<dbReference type="OrthoDB" id="9799383at2"/>
<evidence type="ECO:0000313" key="3">
    <source>
        <dbReference type="EMBL" id="RFM29376.1"/>
    </source>
</evidence>
<organism evidence="3 4">
    <name type="scientific">Chitinophaga silvisoli</name>
    <dbReference type="NCBI Taxonomy" id="2291814"/>
    <lineage>
        <taxon>Bacteria</taxon>
        <taxon>Pseudomonadati</taxon>
        <taxon>Bacteroidota</taxon>
        <taxon>Chitinophagia</taxon>
        <taxon>Chitinophagales</taxon>
        <taxon>Chitinophagaceae</taxon>
        <taxon>Chitinophaga</taxon>
    </lineage>
</organism>
<comment type="caution">
    <text evidence="3">The sequence shown here is derived from an EMBL/GenBank/DDBJ whole genome shotgun (WGS) entry which is preliminary data.</text>
</comment>
<dbReference type="InterPro" id="IPR021309">
    <property type="entry name" value="YgaP-like_TM"/>
</dbReference>
<reference evidence="3 4" key="1">
    <citation type="submission" date="2018-08" db="EMBL/GenBank/DDBJ databases">
        <title>Chitinophaga sp. K20C18050901, a novel bacterium isolated from forest soil.</title>
        <authorList>
            <person name="Wang C."/>
        </authorList>
    </citation>
    <scope>NUCLEOTIDE SEQUENCE [LARGE SCALE GENOMIC DNA]</scope>
    <source>
        <strain evidence="3 4">K20C18050901</strain>
    </source>
</reference>
<accession>A0A3E1NN65</accession>
<dbReference type="RefSeq" id="WP_116857691.1">
    <property type="nucleotide sequence ID" value="NZ_QTJV01000021.1"/>
</dbReference>
<feature type="domain" description="Inner membrane protein YgaP-like transmembrane" evidence="2">
    <location>
        <begin position="2"/>
        <end position="57"/>
    </location>
</feature>
<keyword evidence="4" id="KW-1185">Reference proteome</keyword>